<accession>A0ABR4J699</accession>
<name>A0ABR4J699_9EURO</name>
<evidence type="ECO:0000313" key="3">
    <source>
        <dbReference type="Proteomes" id="UP001610446"/>
    </source>
</evidence>
<evidence type="ECO:0000259" key="1">
    <source>
        <dbReference type="Pfam" id="PF01636"/>
    </source>
</evidence>
<sequence length="271" mass="30476">MSDPIEVVFPLSGKISFLLHQSSPDDADAHPDDFPNHLLSMIRKSPISSRKAHFRDKRWSSSVAAMQCFKAVRGLSDCTEYTTLLYLREHKPNIPVPEPLGLLRMSGILLIFMSCIPGSTLAAQWQGLSPTQKASELRSIPLPPPKPLCGVGGAGCKDVRRHLRRSDVPIMTCENFDAFLFSGRRPNGHVFLDLLREISPPVLSSTIIFTHGDIHHENIIVKMTENDGCITGFYPDYYEAVKCTNCLSLYEEDAWYLYLLGCVSLRNYPHW</sequence>
<gene>
    <name evidence="2" type="ORF">BJY01DRAFT_238744</name>
</gene>
<comment type="caution">
    <text evidence="2">The sequence shown here is derived from an EMBL/GenBank/DDBJ whole genome shotgun (WGS) entry which is preliminary data.</text>
</comment>
<dbReference type="Proteomes" id="UP001610446">
    <property type="component" value="Unassembled WGS sequence"/>
</dbReference>
<feature type="domain" description="Aminoglycoside phosphotransferase" evidence="1">
    <location>
        <begin position="81"/>
        <end position="233"/>
    </location>
</feature>
<keyword evidence="3" id="KW-1185">Reference proteome</keyword>
<proteinExistence type="predicted"/>
<dbReference type="EMBL" id="JBFXLU010000200">
    <property type="protein sequence ID" value="KAL2835566.1"/>
    <property type="molecule type" value="Genomic_DNA"/>
</dbReference>
<protein>
    <recommendedName>
        <fullName evidence="1">Aminoglycoside phosphotransferase domain-containing protein</fullName>
    </recommendedName>
</protein>
<dbReference type="InterPro" id="IPR002575">
    <property type="entry name" value="Aminoglycoside_PTrfase"/>
</dbReference>
<dbReference type="Pfam" id="PF01636">
    <property type="entry name" value="APH"/>
    <property type="match status" value="1"/>
</dbReference>
<reference evidence="2 3" key="1">
    <citation type="submission" date="2024-07" db="EMBL/GenBank/DDBJ databases">
        <title>Section-level genome sequencing and comparative genomics of Aspergillus sections Usti and Cavernicolus.</title>
        <authorList>
            <consortium name="Lawrence Berkeley National Laboratory"/>
            <person name="Nybo J.L."/>
            <person name="Vesth T.C."/>
            <person name="Theobald S."/>
            <person name="Frisvad J.C."/>
            <person name="Larsen T.O."/>
            <person name="Kjaerboelling I."/>
            <person name="Rothschild-Mancinelli K."/>
            <person name="Lyhne E.K."/>
            <person name="Kogle M.E."/>
            <person name="Barry K."/>
            <person name="Clum A."/>
            <person name="Na H."/>
            <person name="Ledsgaard L."/>
            <person name="Lin J."/>
            <person name="Lipzen A."/>
            <person name="Kuo A."/>
            <person name="Riley R."/>
            <person name="Mondo S."/>
            <person name="Labutti K."/>
            <person name="Haridas S."/>
            <person name="Pangalinan J."/>
            <person name="Salamov A.A."/>
            <person name="Simmons B.A."/>
            <person name="Magnuson J.K."/>
            <person name="Chen J."/>
            <person name="Drula E."/>
            <person name="Henrissat B."/>
            <person name="Wiebenga A."/>
            <person name="Lubbers R.J."/>
            <person name="Gomes A.C."/>
            <person name="Makela M.R."/>
            <person name="Stajich J."/>
            <person name="Grigoriev I.V."/>
            <person name="Mortensen U.H."/>
            <person name="De Vries R.P."/>
            <person name="Baker S.E."/>
            <person name="Andersen M.R."/>
        </authorList>
    </citation>
    <scope>NUCLEOTIDE SEQUENCE [LARGE SCALE GENOMIC DNA]</scope>
    <source>
        <strain evidence="2 3">CBS 123904</strain>
    </source>
</reference>
<dbReference type="InterPro" id="IPR011009">
    <property type="entry name" value="Kinase-like_dom_sf"/>
</dbReference>
<evidence type="ECO:0000313" key="2">
    <source>
        <dbReference type="EMBL" id="KAL2835566.1"/>
    </source>
</evidence>
<dbReference type="SUPFAM" id="SSF56112">
    <property type="entry name" value="Protein kinase-like (PK-like)"/>
    <property type="match status" value="1"/>
</dbReference>
<organism evidence="2 3">
    <name type="scientific">Aspergillus pseudoustus</name>
    <dbReference type="NCBI Taxonomy" id="1810923"/>
    <lineage>
        <taxon>Eukaryota</taxon>
        <taxon>Fungi</taxon>
        <taxon>Dikarya</taxon>
        <taxon>Ascomycota</taxon>
        <taxon>Pezizomycotina</taxon>
        <taxon>Eurotiomycetes</taxon>
        <taxon>Eurotiomycetidae</taxon>
        <taxon>Eurotiales</taxon>
        <taxon>Aspergillaceae</taxon>
        <taxon>Aspergillus</taxon>
        <taxon>Aspergillus subgen. Nidulantes</taxon>
    </lineage>
</organism>